<accession>A0A9P4MQI5</accession>
<dbReference type="Proteomes" id="UP000799536">
    <property type="component" value="Unassembled WGS sequence"/>
</dbReference>
<keyword evidence="3" id="KW-1185">Reference proteome</keyword>
<gene>
    <name evidence="2" type="ORF">GQ43DRAFT_436366</name>
</gene>
<comment type="caution">
    <text evidence="2">The sequence shown here is derived from an EMBL/GenBank/DDBJ whole genome shotgun (WGS) entry which is preliminary data.</text>
</comment>
<dbReference type="EMBL" id="ML994520">
    <property type="protein sequence ID" value="KAF2196013.1"/>
    <property type="molecule type" value="Genomic_DNA"/>
</dbReference>
<proteinExistence type="predicted"/>
<evidence type="ECO:0000313" key="3">
    <source>
        <dbReference type="Proteomes" id="UP000799536"/>
    </source>
</evidence>
<evidence type="ECO:0000256" key="1">
    <source>
        <dbReference type="SAM" id="MobiDB-lite"/>
    </source>
</evidence>
<name>A0A9P4MQI5_9PLEO</name>
<evidence type="ECO:0000313" key="2">
    <source>
        <dbReference type="EMBL" id="KAF2196013.1"/>
    </source>
</evidence>
<dbReference type="AlphaFoldDB" id="A0A9P4MQI5"/>
<feature type="compositionally biased region" description="Gly residues" evidence="1">
    <location>
        <begin position="71"/>
        <end position="89"/>
    </location>
</feature>
<organism evidence="2 3">
    <name type="scientific">Delitschia confertaspora ATCC 74209</name>
    <dbReference type="NCBI Taxonomy" id="1513339"/>
    <lineage>
        <taxon>Eukaryota</taxon>
        <taxon>Fungi</taxon>
        <taxon>Dikarya</taxon>
        <taxon>Ascomycota</taxon>
        <taxon>Pezizomycotina</taxon>
        <taxon>Dothideomycetes</taxon>
        <taxon>Pleosporomycetidae</taxon>
        <taxon>Pleosporales</taxon>
        <taxon>Delitschiaceae</taxon>
        <taxon>Delitschia</taxon>
    </lineage>
</organism>
<reference evidence="2" key="1">
    <citation type="journal article" date="2020" name="Stud. Mycol.">
        <title>101 Dothideomycetes genomes: a test case for predicting lifestyles and emergence of pathogens.</title>
        <authorList>
            <person name="Haridas S."/>
            <person name="Albert R."/>
            <person name="Binder M."/>
            <person name="Bloem J."/>
            <person name="Labutti K."/>
            <person name="Salamov A."/>
            <person name="Andreopoulos B."/>
            <person name="Baker S."/>
            <person name="Barry K."/>
            <person name="Bills G."/>
            <person name="Bluhm B."/>
            <person name="Cannon C."/>
            <person name="Castanera R."/>
            <person name="Culley D."/>
            <person name="Daum C."/>
            <person name="Ezra D."/>
            <person name="Gonzalez J."/>
            <person name="Henrissat B."/>
            <person name="Kuo A."/>
            <person name="Liang C."/>
            <person name="Lipzen A."/>
            <person name="Lutzoni F."/>
            <person name="Magnuson J."/>
            <person name="Mondo S."/>
            <person name="Nolan M."/>
            <person name="Ohm R."/>
            <person name="Pangilinan J."/>
            <person name="Park H.-J."/>
            <person name="Ramirez L."/>
            <person name="Alfaro M."/>
            <person name="Sun H."/>
            <person name="Tritt A."/>
            <person name="Yoshinaga Y."/>
            <person name="Zwiers L.-H."/>
            <person name="Turgeon B."/>
            <person name="Goodwin S."/>
            <person name="Spatafora J."/>
            <person name="Crous P."/>
            <person name="Grigoriev I."/>
        </authorList>
    </citation>
    <scope>NUCLEOTIDE SEQUENCE</scope>
    <source>
        <strain evidence="2">ATCC 74209</strain>
    </source>
</reference>
<sequence length="117" mass="12393">MSSFILLSNLPGQKSIQIEPIILPLNGVIKHQRLCFQPYFHPEPTTLLHSEPLTFWGWIFWGDGVRESGEGEGGSKGVRLGAGGRGAGAGADSTGRFSGSGNTLDDLLAGASEQLVQ</sequence>
<feature type="region of interest" description="Disordered" evidence="1">
    <location>
        <begin position="68"/>
        <end position="101"/>
    </location>
</feature>
<protein>
    <submittedName>
        <fullName evidence="2">Uncharacterized protein</fullName>
    </submittedName>
</protein>